<feature type="region of interest" description="Disordered" evidence="1">
    <location>
        <begin position="17"/>
        <end position="65"/>
    </location>
</feature>
<proteinExistence type="predicted"/>
<organism>
    <name type="scientific">Ixodes scapularis</name>
    <name type="common">Black-legged tick</name>
    <name type="synonym">Deer tick</name>
    <dbReference type="NCBI Taxonomy" id="6945"/>
    <lineage>
        <taxon>Eukaryota</taxon>
        <taxon>Metazoa</taxon>
        <taxon>Ecdysozoa</taxon>
        <taxon>Arthropoda</taxon>
        <taxon>Chelicerata</taxon>
        <taxon>Arachnida</taxon>
        <taxon>Acari</taxon>
        <taxon>Parasitiformes</taxon>
        <taxon>Ixodida</taxon>
        <taxon>Ixodoidea</taxon>
        <taxon>Ixodidae</taxon>
        <taxon>Ixodinae</taxon>
        <taxon>Ixodes</taxon>
    </lineage>
</organism>
<sequence length="65" mass="7255">MRVYVYAAKSRRLADAARDNDLLDGGESMESSWNTRPLDFPPAEPQDSHNSTDSAQRGTEAEDVR</sequence>
<dbReference type="AlphaFoldDB" id="B7PMM1"/>
<evidence type="ECO:0000256" key="1">
    <source>
        <dbReference type="SAM" id="MobiDB-lite"/>
    </source>
</evidence>
<dbReference type="EMBL" id="DS748270">
    <property type="protein sequence ID" value="EEC07843.1"/>
    <property type="molecule type" value="Genomic_DNA"/>
</dbReference>
<accession>B7PMM1</accession>
<gene>
    <name evidence="2" type="ORF">IscW_ISCW006187</name>
</gene>
<dbReference type="VEuPathDB" id="VectorBase:ISCW006187"/>
<protein>
    <submittedName>
        <fullName evidence="2 3">Uncharacterized protein</fullName>
    </submittedName>
</protein>
<keyword evidence="4" id="KW-1185">Reference proteome</keyword>
<evidence type="ECO:0000313" key="3">
    <source>
        <dbReference type="EnsemblMetazoa" id="ISCW006187-PA"/>
    </source>
</evidence>
<reference evidence="2 4" key="1">
    <citation type="submission" date="2008-03" db="EMBL/GenBank/DDBJ databases">
        <title>Annotation of Ixodes scapularis.</title>
        <authorList>
            <consortium name="Ixodes scapularis Genome Project Consortium"/>
            <person name="Caler E."/>
            <person name="Hannick L.I."/>
            <person name="Bidwell S."/>
            <person name="Joardar V."/>
            <person name="Thiagarajan M."/>
            <person name="Amedeo P."/>
            <person name="Galinsky K.J."/>
            <person name="Schobel S."/>
            <person name="Inman J."/>
            <person name="Hostetler J."/>
            <person name="Miller J."/>
            <person name="Hammond M."/>
            <person name="Megy K."/>
            <person name="Lawson D."/>
            <person name="Kodira C."/>
            <person name="Sutton G."/>
            <person name="Meyer J."/>
            <person name="Hill C.A."/>
            <person name="Birren B."/>
            <person name="Nene V."/>
            <person name="Collins F."/>
            <person name="Alarcon-Chaidez F."/>
            <person name="Wikel S."/>
            <person name="Strausberg R."/>
        </authorList>
    </citation>
    <scope>NUCLEOTIDE SEQUENCE [LARGE SCALE GENOMIC DNA]</scope>
    <source>
        <strain evidence="4">Wikel</strain>
        <strain evidence="2">Wikel colony</strain>
    </source>
</reference>
<dbReference type="InParanoid" id="B7PMM1"/>
<dbReference type="HOGENOM" id="CLU_2852166_0_0_1"/>
<evidence type="ECO:0000313" key="2">
    <source>
        <dbReference type="EMBL" id="EEC07843.1"/>
    </source>
</evidence>
<dbReference type="EnsemblMetazoa" id="ISCW006187-RA">
    <property type="protein sequence ID" value="ISCW006187-PA"/>
    <property type="gene ID" value="ISCW006187"/>
</dbReference>
<dbReference type="PaxDb" id="6945-B7PMM1"/>
<evidence type="ECO:0000313" key="4">
    <source>
        <dbReference type="Proteomes" id="UP000001555"/>
    </source>
</evidence>
<dbReference type="Proteomes" id="UP000001555">
    <property type="component" value="Unassembled WGS sequence"/>
</dbReference>
<reference evidence="3" key="2">
    <citation type="submission" date="2020-05" db="UniProtKB">
        <authorList>
            <consortium name="EnsemblMetazoa"/>
        </authorList>
    </citation>
    <scope>IDENTIFICATION</scope>
    <source>
        <strain evidence="3">wikel</strain>
    </source>
</reference>
<feature type="compositionally biased region" description="Polar residues" evidence="1">
    <location>
        <begin position="48"/>
        <end position="57"/>
    </location>
</feature>
<dbReference type="EMBL" id="ABJB011044777">
    <property type="status" value="NOT_ANNOTATED_CDS"/>
    <property type="molecule type" value="Genomic_DNA"/>
</dbReference>
<name>B7PMM1_IXOSC</name>